<dbReference type="InterPro" id="IPR008207">
    <property type="entry name" value="Sig_transdc_His_kin_Hpt_dom"/>
</dbReference>
<keyword evidence="5" id="KW-1185">Reference proteome</keyword>
<keyword evidence="1" id="KW-0902">Two-component regulatory system</keyword>
<reference evidence="5" key="1">
    <citation type="submission" date="2016-10" db="EMBL/GenBank/DDBJ databases">
        <authorList>
            <person name="Varghese N."/>
            <person name="Submissions S."/>
        </authorList>
    </citation>
    <scope>NUCLEOTIDE SEQUENCE [LARGE SCALE GENOMIC DNA]</scope>
    <source>
        <strain evidence="5">CGMCC 1.9150</strain>
    </source>
</reference>
<organism evidence="4 5">
    <name type="scientific">Halomonas daqiaonensis</name>
    <dbReference type="NCBI Taxonomy" id="650850"/>
    <lineage>
        <taxon>Bacteria</taxon>
        <taxon>Pseudomonadati</taxon>
        <taxon>Pseudomonadota</taxon>
        <taxon>Gammaproteobacteria</taxon>
        <taxon>Oceanospirillales</taxon>
        <taxon>Halomonadaceae</taxon>
        <taxon>Halomonas</taxon>
    </lineage>
</organism>
<keyword evidence="2" id="KW-0597">Phosphoprotein</keyword>
<dbReference type="Gene3D" id="1.20.120.160">
    <property type="entry name" value="HPT domain"/>
    <property type="match status" value="1"/>
</dbReference>
<sequence length="91" mass="9811">MDELVAGFVERLPATIEGLRTALEQGDLEGLRRLAHQLKGAAGGYGFMPVSRDAAALETAVRSEAAPGELTTALERLVHTCSRVRHDPEQE</sequence>
<dbReference type="STRING" id="650850.SAMN04488129_11167"/>
<proteinExistence type="predicted"/>
<name>A0A1H7QVG7_9GAMM</name>
<evidence type="ECO:0000256" key="2">
    <source>
        <dbReference type="PROSITE-ProRule" id="PRU00110"/>
    </source>
</evidence>
<feature type="domain" description="HPt" evidence="3">
    <location>
        <begin position="1"/>
        <end position="91"/>
    </location>
</feature>
<dbReference type="GO" id="GO:0004672">
    <property type="term" value="F:protein kinase activity"/>
    <property type="evidence" value="ECO:0007669"/>
    <property type="project" value="UniProtKB-ARBA"/>
</dbReference>
<evidence type="ECO:0000259" key="3">
    <source>
        <dbReference type="PROSITE" id="PS50894"/>
    </source>
</evidence>
<dbReference type="Proteomes" id="UP000198807">
    <property type="component" value="Unassembled WGS sequence"/>
</dbReference>
<protein>
    <submittedName>
        <fullName evidence="4">Hpt domain-containing protein</fullName>
    </submittedName>
</protein>
<feature type="modified residue" description="Phosphohistidine" evidence="2">
    <location>
        <position position="36"/>
    </location>
</feature>
<evidence type="ECO:0000313" key="5">
    <source>
        <dbReference type="Proteomes" id="UP000198807"/>
    </source>
</evidence>
<dbReference type="SUPFAM" id="SSF47226">
    <property type="entry name" value="Histidine-containing phosphotransfer domain, HPT domain"/>
    <property type="match status" value="1"/>
</dbReference>
<gene>
    <name evidence="4" type="ORF">SAMN04488129_11167</name>
</gene>
<dbReference type="AlphaFoldDB" id="A0A1H7QVG7"/>
<dbReference type="CDD" id="cd00088">
    <property type="entry name" value="HPT"/>
    <property type="match status" value="1"/>
</dbReference>
<evidence type="ECO:0000256" key="1">
    <source>
        <dbReference type="ARBA" id="ARBA00023012"/>
    </source>
</evidence>
<dbReference type="EMBL" id="FOBC01000011">
    <property type="protein sequence ID" value="SEL51990.1"/>
    <property type="molecule type" value="Genomic_DNA"/>
</dbReference>
<accession>A0A1H7QVG7</accession>
<dbReference type="RefSeq" id="WP_089713357.1">
    <property type="nucleotide sequence ID" value="NZ_FOBC01000011.1"/>
</dbReference>
<dbReference type="GO" id="GO:0000160">
    <property type="term" value="P:phosphorelay signal transduction system"/>
    <property type="evidence" value="ECO:0007669"/>
    <property type="project" value="UniProtKB-KW"/>
</dbReference>
<dbReference type="InterPro" id="IPR036641">
    <property type="entry name" value="HPT_dom_sf"/>
</dbReference>
<dbReference type="PROSITE" id="PS50894">
    <property type="entry name" value="HPT"/>
    <property type="match status" value="1"/>
</dbReference>
<dbReference type="OrthoDB" id="214330at2"/>
<evidence type="ECO:0000313" key="4">
    <source>
        <dbReference type="EMBL" id="SEL51990.1"/>
    </source>
</evidence>
<dbReference type="Pfam" id="PF01627">
    <property type="entry name" value="Hpt"/>
    <property type="match status" value="1"/>
</dbReference>